<feature type="region of interest" description="Disordered" evidence="1">
    <location>
        <begin position="29"/>
        <end position="52"/>
    </location>
</feature>
<evidence type="ECO:0000256" key="2">
    <source>
        <dbReference type="SAM" id="Phobius"/>
    </source>
</evidence>
<proteinExistence type="predicted"/>
<sequence length="209" mass="22909">MEVAQPAPNSDGATGLDSSISCSDVITITSSSSQRAPENPFAQPEDDLKSNQKNSQTCLLDRIRQLELSKLLLPSSLSLVVALFTNQKSAGESPPYWLSLFLAVLLCIALVAMVYGLIYVETYPTVSRFVEPVGHASALLAFFTATFVVLPPCLYWLPLLCWLLIAAPYMIEVIDDYYRRQKVSVACVSQIMTGPTSNRSTSSMPKLHI</sequence>
<name>A0A1R3HPG6_9ROSI</name>
<keyword evidence="4" id="KW-1185">Reference proteome</keyword>
<evidence type="ECO:0000313" key="4">
    <source>
        <dbReference type="Proteomes" id="UP000187203"/>
    </source>
</evidence>
<dbReference type="EMBL" id="AWUE01019673">
    <property type="protein sequence ID" value="OMO72265.1"/>
    <property type="molecule type" value="Genomic_DNA"/>
</dbReference>
<reference evidence="4" key="1">
    <citation type="submission" date="2013-09" db="EMBL/GenBank/DDBJ databases">
        <title>Corchorus olitorius genome sequencing.</title>
        <authorList>
            <person name="Alam M."/>
            <person name="Haque M.S."/>
            <person name="Islam M.S."/>
            <person name="Emdad E.M."/>
            <person name="Islam M.M."/>
            <person name="Ahmed B."/>
            <person name="Halim A."/>
            <person name="Hossen Q.M.M."/>
            <person name="Hossain M.Z."/>
            <person name="Ahmed R."/>
            <person name="Khan M.M."/>
            <person name="Islam R."/>
            <person name="Rashid M.M."/>
            <person name="Khan S.A."/>
            <person name="Rahman M.S."/>
            <person name="Alam M."/>
            <person name="Yahiya A.S."/>
            <person name="Khan M.S."/>
            <person name="Azam M.S."/>
            <person name="Haque T."/>
            <person name="Lashkar M.Z.H."/>
            <person name="Akhand A.I."/>
            <person name="Morshed G."/>
            <person name="Roy S."/>
            <person name="Uddin K.S."/>
            <person name="Rabeya T."/>
            <person name="Hossain A.S."/>
            <person name="Chowdhury A."/>
            <person name="Snigdha A.R."/>
            <person name="Mortoza M.S."/>
            <person name="Matin S.A."/>
            <person name="Hoque S.M.E."/>
            <person name="Islam M.K."/>
            <person name="Roy D.K."/>
            <person name="Haider R."/>
            <person name="Moosa M.M."/>
            <person name="Elias S.M."/>
            <person name="Hasan A.M."/>
            <person name="Jahan S."/>
            <person name="Shafiuddin M."/>
            <person name="Mahmood N."/>
            <person name="Shommy N.S."/>
        </authorList>
    </citation>
    <scope>NUCLEOTIDE SEQUENCE [LARGE SCALE GENOMIC DNA]</scope>
    <source>
        <strain evidence="4">cv. O-4</strain>
    </source>
</reference>
<dbReference type="AlphaFoldDB" id="A0A1R3HPG6"/>
<comment type="caution">
    <text evidence="3">The sequence shown here is derived from an EMBL/GenBank/DDBJ whole genome shotgun (WGS) entry which is preliminary data.</text>
</comment>
<evidence type="ECO:0000313" key="3">
    <source>
        <dbReference type="EMBL" id="OMO72265.1"/>
    </source>
</evidence>
<dbReference type="OrthoDB" id="10508043at2759"/>
<feature type="transmembrane region" description="Helical" evidence="2">
    <location>
        <begin position="96"/>
        <end position="120"/>
    </location>
</feature>
<keyword evidence="2" id="KW-0812">Transmembrane</keyword>
<accession>A0A1R3HPG6</accession>
<evidence type="ECO:0000256" key="1">
    <source>
        <dbReference type="SAM" id="MobiDB-lite"/>
    </source>
</evidence>
<gene>
    <name evidence="3" type="ORF">COLO4_27730</name>
</gene>
<organism evidence="3 4">
    <name type="scientific">Corchorus olitorius</name>
    <dbReference type="NCBI Taxonomy" id="93759"/>
    <lineage>
        <taxon>Eukaryota</taxon>
        <taxon>Viridiplantae</taxon>
        <taxon>Streptophyta</taxon>
        <taxon>Embryophyta</taxon>
        <taxon>Tracheophyta</taxon>
        <taxon>Spermatophyta</taxon>
        <taxon>Magnoliopsida</taxon>
        <taxon>eudicotyledons</taxon>
        <taxon>Gunneridae</taxon>
        <taxon>Pentapetalae</taxon>
        <taxon>rosids</taxon>
        <taxon>malvids</taxon>
        <taxon>Malvales</taxon>
        <taxon>Malvaceae</taxon>
        <taxon>Grewioideae</taxon>
        <taxon>Apeibeae</taxon>
        <taxon>Corchorus</taxon>
    </lineage>
</organism>
<feature type="transmembrane region" description="Helical" evidence="2">
    <location>
        <begin position="132"/>
        <end position="150"/>
    </location>
</feature>
<keyword evidence="2" id="KW-1133">Transmembrane helix</keyword>
<dbReference type="Proteomes" id="UP000187203">
    <property type="component" value="Unassembled WGS sequence"/>
</dbReference>
<protein>
    <submittedName>
        <fullName evidence="3">Uncharacterized protein</fullName>
    </submittedName>
</protein>
<keyword evidence="2" id="KW-0472">Membrane</keyword>